<comment type="caution">
    <text evidence="2">The sequence shown here is derived from an EMBL/GenBank/DDBJ whole genome shotgun (WGS) entry which is preliminary data.</text>
</comment>
<dbReference type="EMBL" id="JARJBB010000007">
    <property type="protein sequence ID" value="MDF3300217.1"/>
    <property type="molecule type" value="Genomic_DNA"/>
</dbReference>
<evidence type="ECO:0000313" key="3">
    <source>
        <dbReference type="Proteomes" id="UP001221150"/>
    </source>
</evidence>
<gene>
    <name evidence="2" type="ORF">P3H78_16650</name>
</gene>
<evidence type="ECO:0000313" key="2">
    <source>
        <dbReference type="EMBL" id="MDF3300217.1"/>
    </source>
</evidence>
<dbReference type="RefSeq" id="WP_276109769.1">
    <property type="nucleotide sequence ID" value="NZ_JARJBB010000007.1"/>
</dbReference>
<reference evidence="2 3" key="1">
    <citation type="submission" date="2023-03" db="EMBL/GenBank/DDBJ databases">
        <title>Draft genome sequence of Streptomyces sp. K1PA1 isolated from peat swamp forest in Thailand.</title>
        <authorList>
            <person name="Klaysubun C."/>
            <person name="Duangmal K."/>
        </authorList>
    </citation>
    <scope>NUCLEOTIDE SEQUENCE [LARGE SCALE GENOMIC DNA]</scope>
    <source>
        <strain evidence="2 3">K1PA1</strain>
    </source>
</reference>
<sequence>MLRDRLERSTGDPAQARSALCANLQPASNRSSGRPMWADGKPYAQHHKLVSVDGSAFYLGSKNLYPARLQDFGYVVESPAAAGQLKSAPPAPQWTYSQTTATYDYARGICPQ</sequence>
<proteinExistence type="predicted"/>
<evidence type="ECO:0000259" key="1">
    <source>
        <dbReference type="PROSITE" id="PS50035"/>
    </source>
</evidence>
<name>A0ABT6A6Z5_9ACTN</name>
<dbReference type="SUPFAM" id="SSF56024">
    <property type="entry name" value="Phospholipase D/nuclease"/>
    <property type="match status" value="1"/>
</dbReference>
<dbReference type="Proteomes" id="UP001221150">
    <property type="component" value="Unassembled WGS sequence"/>
</dbReference>
<accession>A0ABT6A6Z5</accession>
<dbReference type="PROSITE" id="PS50035">
    <property type="entry name" value="PLD"/>
    <property type="match status" value="1"/>
</dbReference>
<protein>
    <recommendedName>
        <fullName evidence="1">PLD phosphodiesterase domain-containing protein</fullName>
    </recommendedName>
</protein>
<organism evidence="2 3">
    <name type="scientific">Streptomyces tropicalis</name>
    <dbReference type="NCBI Taxonomy" id="3034234"/>
    <lineage>
        <taxon>Bacteria</taxon>
        <taxon>Bacillati</taxon>
        <taxon>Actinomycetota</taxon>
        <taxon>Actinomycetes</taxon>
        <taxon>Kitasatosporales</taxon>
        <taxon>Streptomycetaceae</taxon>
        <taxon>Streptomyces</taxon>
    </lineage>
</organism>
<feature type="domain" description="PLD phosphodiesterase" evidence="1">
    <location>
        <begin position="41"/>
        <end position="68"/>
    </location>
</feature>
<keyword evidence="3" id="KW-1185">Reference proteome</keyword>
<dbReference type="Gene3D" id="3.30.870.10">
    <property type="entry name" value="Endonuclease Chain A"/>
    <property type="match status" value="1"/>
</dbReference>
<dbReference type="SMART" id="SM00155">
    <property type="entry name" value="PLDc"/>
    <property type="match status" value="1"/>
</dbReference>
<dbReference type="InterPro" id="IPR001736">
    <property type="entry name" value="PLipase_D/transphosphatidylase"/>
</dbReference>